<accession>A0A166MFX4</accession>
<dbReference type="Proteomes" id="UP000076532">
    <property type="component" value="Unassembled WGS sequence"/>
</dbReference>
<name>A0A166MFX4_9AGAM</name>
<sequence length="358" mass="39872">MMGVLMDSCTQWRDLHMELRHELRQILAPVKYLLPNLRQLSLSGGNNYNQGDPWDLFEVAPQLSSLTYFVNSVRGHNSHNIVSFLQPFRWEQLRHLDCETSLPAAQCLNMLSSTHNLQTARLYICYDGDSTPDTSETRAVHLTQLRHLNIVYDPTCNPSALLGRLYTPLVTSFEIGISDRYGLQCGPNCAPALARFLSQCTELRTLALRSRLWHADDAITIGSDAVLRVLQLTPHLRELTLNWCDGDTLCSEFITAFAAAPPASLLPHLTSITLEDSSGPDVDMSALTDALRSRASRGLRDVVISRKLSATWFPGQPTDGRLHSALRLTDETVVGELRRLRGLGLRVGVLVEGRSSID</sequence>
<evidence type="ECO:0008006" key="3">
    <source>
        <dbReference type="Google" id="ProtNLM"/>
    </source>
</evidence>
<reference evidence="1 2" key="1">
    <citation type="journal article" date="2016" name="Mol. Biol. Evol.">
        <title>Comparative Genomics of Early-Diverging Mushroom-Forming Fungi Provides Insights into the Origins of Lignocellulose Decay Capabilities.</title>
        <authorList>
            <person name="Nagy L.G."/>
            <person name="Riley R."/>
            <person name="Tritt A."/>
            <person name="Adam C."/>
            <person name="Daum C."/>
            <person name="Floudas D."/>
            <person name="Sun H."/>
            <person name="Yadav J.S."/>
            <person name="Pangilinan J."/>
            <person name="Larsson K.H."/>
            <person name="Matsuura K."/>
            <person name="Barry K."/>
            <person name="Labutti K."/>
            <person name="Kuo R."/>
            <person name="Ohm R.A."/>
            <person name="Bhattacharya S.S."/>
            <person name="Shirouzu T."/>
            <person name="Yoshinaga Y."/>
            <person name="Martin F.M."/>
            <person name="Grigoriev I.V."/>
            <person name="Hibbett D.S."/>
        </authorList>
    </citation>
    <scope>NUCLEOTIDE SEQUENCE [LARGE SCALE GENOMIC DNA]</scope>
    <source>
        <strain evidence="1 2">CBS 109695</strain>
    </source>
</reference>
<protein>
    <recommendedName>
        <fullName evidence="3">RNI-like protein</fullName>
    </recommendedName>
</protein>
<proteinExistence type="predicted"/>
<organism evidence="1 2">
    <name type="scientific">Athelia psychrophila</name>
    <dbReference type="NCBI Taxonomy" id="1759441"/>
    <lineage>
        <taxon>Eukaryota</taxon>
        <taxon>Fungi</taxon>
        <taxon>Dikarya</taxon>
        <taxon>Basidiomycota</taxon>
        <taxon>Agaricomycotina</taxon>
        <taxon>Agaricomycetes</taxon>
        <taxon>Agaricomycetidae</taxon>
        <taxon>Atheliales</taxon>
        <taxon>Atheliaceae</taxon>
        <taxon>Athelia</taxon>
    </lineage>
</organism>
<dbReference type="Gene3D" id="3.80.10.10">
    <property type="entry name" value="Ribonuclease Inhibitor"/>
    <property type="match status" value="1"/>
</dbReference>
<dbReference type="InterPro" id="IPR032675">
    <property type="entry name" value="LRR_dom_sf"/>
</dbReference>
<evidence type="ECO:0000313" key="2">
    <source>
        <dbReference type="Proteomes" id="UP000076532"/>
    </source>
</evidence>
<gene>
    <name evidence="1" type="ORF">FIBSPDRAFT_440917</name>
</gene>
<evidence type="ECO:0000313" key="1">
    <source>
        <dbReference type="EMBL" id="KZP23967.1"/>
    </source>
</evidence>
<dbReference type="AlphaFoldDB" id="A0A166MFX4"/>
<dbReference type="SUPFAM" id="SSF52047">
    <property type="entry name" value="RNI-like"/>
    <property type="match status" value="1"/>
</dbReference>
<dbReference type="EMBL" id="KV417529">
    <property type="protein sequence ID" value="KZP23967.1"/>
    <property type="molecule type" value="Genomic_DNA"/>
</dbReference>
<keyword evidence="2" id="KW-1185">Reference proteome</keyword>